<evidence type="ECO:0000256" key="2">
    <source>
        <dbReference type="SAM" id="Phobius"/>
    </source>
</evidence>
<feature type="domain" description="Cytochrome oxidase subunit I profile" evidence="3">
    <location>
        <begin position="19"/>
        <end position="506"/>
    </location>
</feature>
<feature type="transmembrane region" description="Helical" evidence="2">
    <location>
        <begin position="193"/>
        <end position="222"/>
    </location>
</feature>
<keyword evidence="1" id="KW-0813">Transport</keyword>
<reference evidence="4 5" key="1">
    <citation type="submission" date="2016-11" db="EMBL/GenBank/DDBJ databases">
        <title>Comparative genomics of Bartonella apis.</title>
        <authorList>
            <person name="Engel P."/>
        </authorList>
    </citation>
    <scope>NUCLEOTIDE SEQUENCE [LARGE SCALE GENOMIC DNA]</scope>
    <source>
        <strain evidence="4 5">BBC0122</strain>
    </source>
</reference>
<dbReference type="InterPro" id="IPR000883">
    <property type="entry name" value="Cyt_C_Oxase_1"/>
</dbReference>
<dbReference type="GO" id="GO:0004129">
    <property type="term" value="F:cytochrome-c oxidase activity"/>
    <property type="evidence" value="ECO:0007669"/>
    <property type="project" value="InterPro"/>
</dbReference>
<dbReference type="GO" id="GO:0020037">
    <property type="term" value="F:heme binding"/>
    <property type="evidence" value="ECO:0007669"/>
    <property type="project" value="InterPro"/>
</dbReference>
<evidence type="ECO:0000256" key="1">
    <source>
        <dbReference type="ARBA" id="ARBA00022660"/>
    </source>
</evidence>
<keyword evidence="5" id="KW-1185">Reference proteome</keyword>
<keyword evidence="1" id="KW-0679">Respiratory chain</keyword>
<organism evidence="4 5">
    <name type="scientific">Bartonella choladocola</name>
    <dbReference type="NCBI Taxonomy" id="2750995"/>
    <lineage>
        <taxon>Bacteria</taxon>
        <taxon>Pseudomonadati</taxon>
        <taxon>Pseudomonadota</taxon>
        <taxon>Alphaproteobacteria</taxon>
        <taxon>Hyphomicrobiales</taxon>
        <taxon>Bartonellaceae</taxon>
        <taxon>Bartonella</taxon>
    </lineage>
</organism>
<sequence length="507" mass="55990">MVPQSLDCLIYLAKLMSEYVKKSFFSSILNLDSRAIGTLYLVLAIVAGVIGAVFSFVLRLALNGSDLAFLSLIVPSDPALLSFMNTAHALILVFFMVMPALIGGFANWFVPLMIGTHNVAFPRANLIAFLLLLLTVLSGFAALLSFGDESRFKILMLASIFIGSMSFIISFINFITTIITMRAPGLTLARLPVFVWSVLVASFLGLMSVPAMLAALTGLVLSGPVSVDNPSMMVWFFSHPEIYVLLLPAFGIVSEILVTFTKRRLWMENGVVAAMVFIGTIGFILWMNDLFEFRTPDVMARYFRVALPLIILPTAFILLSWFVTLVKSRFKFEMPMLWAMGFFFVVLMGQLSALQLAATGNSVNGANQSAFVAHFHYILSLSAVFAIFAGWYYWLPKMTGYMCRSLTTRIHFWSLFVGVNAIFLPQHLDQLTNGLIFGSTASGIFSSVGAVLAAFSVIVFVYGVCETFVRKTKAQSNPWGEGALTLEWQLASPPDRNVWEKVPVITK</sequence>
<keyword evidence="2" id="KW-0812">Transmembrane</keyword>
<feature type="transmembrane region" description="Helical" evidence="2">
    <location>
        <begin position="126"/>
        <end position="146"/>
    </location>
</feature>
<feature type="transmembrane region" description="Helical" evidence="2">
    <location>
        <begin position="306"/>
        <end position="325"/>
    </location>
</feature>
<feature type="transmembrane region" description="Helical" evidence="2">
    <location>
        <begin position="267"/>
        <end position="286"/>
    </location>
</feature>
<dbReference type="PANTHER" id="PTHR10422">
    <property type="entry name" value="CYTOCHROME C OXIDASE SUBUNIT 1"/>
    <property type="match status" value="1"/>
</dbReference>
<feature type="transmembrane region" description="Helical" evidence="2">
    <location>
        <begin position="39"/>
        <end position="62"/>
    </location>
</feature>
<dbReference type="GO" id="GO:0015990">
    <property type="term" value="P:electron transport coupled proton transport"/>
    <property type="evidence" value="ECO:0007669"/>
    <property type="project" value="TreeGrafter"/>
</dbReference>
<dbReference type="SUPFAM" id="SSF81442">
    <property type="entry name" value="Cytochrome c oxidase subunit I-like"/>
    <property type="match status" value="1"/>
</dbReference>
<feature type="transmembrane region" description="Helical" evidence="2">
    <location>
        <begin position="89"/>
        <end position="114"/>
    </location>
</feature>
<dbReference type="EC" id="1.9.3.1" evidence="4"/>
<feature type="transmembrane region" description="Helical" evidence="2">
    <location>
        <begin position="337"/>
        <end position="358"/>
    </location>
</feature>
<feature type="transmembrane region" description="Helical" evidence="2">
    <location>
        <begin position="242"/>
        <end position="260"/>
    </location>
</feature>
<evidence type="ECO:0000313" key="4">
    <source>
        <dbReference type="EMBL" id="AQT46844.1"/>
    </source>
</evidence>
<dbReference type="InterPro" id="IPR036927">
    <property type="entry name" value="Cyt_c_oxase-like_su1_sf"/>
</dbReference>
<evidence type="ECO:0000313" key="5">
    <source>
        <dbReference type="Proteomes" id="UP000189632"/>
    </source>
</evidence>
<keyword evidence="2" id="KW-1133">Transmembrane helix</keyword>
<dbReference type="PROSITE" id="PS50855">
    <property type="entry name" value="COX1"/>
    <property type="match status" value="1"/>
</dbReference>
<keyword evidence="4" id="KW-0560">Oxidoreductase</keyword>
<dbReference type="PRINTS" id="PR01165">
    <property type="entry name" value="CYCOXIDASEI"/>
</dbReference>
<dbReference type="PANTHER" id="PTHR10422:SF18">
    <property type="entry name" value="CYTOCHROME C OXIDASE SUBUNIT 1"/>
    <property type="match status" value="1"/>
</dbReference>
<keyword evidence="1" id="KW-0249">Electron transport</keyword>
<dbReference type="GO" id="GO:0022904">
    <property type="term" value="P:respiratory electron transport chain"/>
    <property type="evidence" value="ECO:0007669"/>
    <property type="project" value="TreeGrafter"/>
</dbReference>
<dbReference type="STRING" id="1686310.BBC0244_007210"/>
<dbReference type="GO" id="GO:0016491">
    <property type="term" value="F:oxidoreductase activity"/>
    <property type="evidence" value="ECO:0007669"/>
    <property type="project" value="UniProtKB-KW"/>
</dbReference>
<feature type="transmembrane region" description="Helical" evidence="2">
    <location>
        <begin position="444"/>
        <end position="465"/>
    </location>
</feature>
<protein>
    <submittedName>
        <fullName evidence="4">Cytochrome c oxidase subunit 1</fullName>
        <ecNumber evidence="4">1.9.3.1</ecNumber>
    </submittedName>
</protein>
<dbReference type="EMBL" id="CP015625">
    <property type="protein sequence ID" value="AQT46844.1"/>
    <property type="molecule type" value="Genomic_DNA"/>
</dbReference>
<dbReference type="Proteomes" id="UP000189632">
    <property type="component" value="Chromosome"/>
</dbReference>
<dbReference type="GO" id="GO:0009060">
    <property type="term" value="P:aerobic respiration"/>
    <property type="evidence" value="ECO:0007669"/>
    <property type="project" value="InterPro"/>
</dbReference>
<accession>A0A1U9MG14</accession>
<dbReference type="Pfam" id="PF00115">
    <property type="entry name" value="COX1"/>
    <property type="match status" value="1"/>
</dbReference>
<dbReference type="Gene3D" id="1.20.210.10">
    <property type="entry name" value="Cytochrome c oxidase-like, subunit I domain"/>
    <property type="match status" value="1"/>
</dbReference>
<feature type="transmembrane region" description="Helical" evidence="2">
    <location>
        <begin position="152"/>
        <end position="181"/>
    </location>
</feature>
<name>A0A1U9MG14_9HYPH</name>
<dbReference type="GO" id="GO:0016020">
    <property type="term" value="C:membrane"/>
    <property type="evidence" value="ECO:0007669"/>
    <property type="project" value="InterPro"/>
</dbReference>
<evidence type="ECO:0000259" key="3">
    <source>
        <dbReference type="PROSITE" id="PS50855"/>
    </source>
</evidence>
<feature type="transmembrane region" description="Helical" evidence="2">
    <location>
        <begin position="406"/>
        <end position="424"/>
    </location>
</feature>
<dbReference type="KEGG" id="bapi:BBC0122_007150"/>
<feature type="transmembrane region" description="Helical" evidence="2">
    <location>
        <begin position="370"/>
        <end position="394"/>
    </location>
</feature>
<dbReference type="InterPro" id="IPR023616">
    <property type="entry name" value="Cyt_c_oxase-like_su1_dom"/>
</dbReference>
<gene>
    <name evidence="4" type="ORF">BBC0122_007150</name>
</gene>
<dbReference type="AlphaFoldDB" id="A0A1U9MG14"/>
<keyword evidence="2" id="KW-0472">Membrane</keyword>
<proteinExistence type="predicted"/>